<keyword evidence="3 12" id="KW-0444">Lipid biosynthesis</keyword>
<dbReference type="GO" id="GO:0034626">
    <property type="term" value="P:fatty acid elongation, polyunsaturated fatty acid"/>
    <property type="evidence" value="ECO:0007669"/>
    <property type="project" value="TreeGrafter"/>
</dbReference>
<keyword evidence="5 12" id="KW-0812">Transmembrane</keyword>
<dbReference type="PANTHER" id="PTHR11157">
    <property type="entry name" value="FATTY ACID ACYL TRANSFERASE-RELATED"/>
    <property type="match status" value="1"/>
</dbReference>
<comment type="caution">
    <text evidence="13">The sequence shown here is derived from an EMBL/GenBank/DDBJ whole genome shotgun (WGS) entry which is preliminary data.</text>
</comment>
<protein>
    <recommendedName>
        <fullName evidence="12">Elongation of fatty acids protein</fullName>
        <ecNumber evidence="12">2.3.1.-</ecNumber>
    </recommendedName>
</protein>
<feature type="transmembrane region" description="Helical" evidence="12">
    <location>
        <begin position="263"/>
        <end position="285"/>
    </location>
</feature>
<feature type="transmembrane region" description="Helical" evidence="12">
    <location>
        <begin position="54"/>
        <end position="72"/>
    </location>
</feature>
<comment type="subcellular location">
    <subcellularLocation>
        <location evidence="1">Membrane</location>
        <topology evidence="1">Multi-pass membrane protein</topology>
    </subcellularLocation>
</comment>
<keyword evidence="9 12" id="KW-0472">Membrane</keyword>
<accession>A0A367L191</accession>
<dbReference type="GO" id="GO:0030148">
    <property type="term" value="P:sphingolipid biosynthetic process"/>
    <property type="evidence" value="ECO:0007669"/>
    <property type="project" value="TreeGrafter"/>
</dbReference>
<dbReference type="GO" id="GO:0034625">
    <property type="term" value="P:fatty acid elongation, monounsaturated fatty acid"/>
    <property type="evidence" value="ECO:0007669"/>
    <property type="project" value="TreeGrafter"/>
</dbReference>
<keyword evidence="6 12" id="KW-0276">Fatty acid metabolism</keyword>
<feature type="transmembrane region" description="Helical" evidence="12">
    <location>
        <begin position="84"/>
        <end position="106"/>
    </location>
</feature>
<dbReference type="STRING" id="1330021.A0A367L191"/>
<dbReference type="PANTHER" id="PTHR11157:SF134">
    <property type="entry name" value="ELONGATION OF FATTY ACIDS PROTEIN 1-RELATED"/>
    <property type="match status" value="1"/>
</dbReference>
<evidence type="ECO:0000256" key="4">
    <source>
        <dbReference type="ARBA" id="ARBA00022679"/>
    </source>
</evidence>
<sequence length="430" mass="47374">MSSPSSFYEQLPLPTLDRPFGIRLWPFFDKAWNAVVGYPADSFNFVPFETPMSTLRSTSIFIVVYYAIIFGGRELMRKREPFQLKTIFLIHNLYLTIISAILLVLFTEQLLPTVIRRGVFYSICYRDGGWTQPLVVLYYLNYLTKYLELLDTVFLFLKKKPLTFLHCYHHGATALLCYTQLVGSTAVSWVPITLNLTVHVVMYWYYFQSARGVRVWWKEWVTRLQIIQFIIDLGFVYFASYTYFTSTYLPWMPNAGTCAGQEFAAFCGIAILSSYLVLFISFYFATYKKCGKATTSCKSLRRMSQAPLPDPLHLNDMANGNGMANVNGTVKGANGHAIEANGHGIANGNGMANGHGKANGNGMANGHGMANGNGMANGHGMVNGNGMANGNGNGMANGNGTANGNGMANGNGVHVTGAKVNGAATRSRRA</sequence>
<comment type="similarity">
    <text evidence="2 12">Belongs to the ELO family.</text>
</comment>
<gene>
    <name evidence="13" type="ORF">L249_6267</name>
</gene>
<feature type="transmembrane region" description="Helical" evidence="12">
    <location>
        <begin position="186"/>
        <end position="206"/>
    </location>
</feature>
<evidence type="ECO:0000256" key="9">
    <source>
        <dbReference type="ARBA" id="ARBA00023136"/>
    </source>
</evidence>
<evidence type="ECO:0000256" key="2">
    <source>
        <dbReference type="ARBA" id="ARBA00007263"/>
    </source>
</evidence>
<proteinExistence type="inferred from homology"/>
<dbReference type="EC" id="2.3.1.-" evidence="12"/>
<evidence type="ECO:0000256" key="11">
    <source>
        <dbReference type="ARBA" id="ARBA00047375"/>
    </source>
</evidence>
<keyword evidence="4 12" id="KW-0808">Transferase</keyword>
<evidence type="ECO:0000256" key="1">
    <source>
        <dbReference type="ARBA" id="ARBA00004141"/>
    </source>
</evidence>
<dbReference type="GO" id="GO:0019367">
    <property type="term" value="P:fatty acid elongation, saturated fatty acid"/>
    <property type="evidence" value="ECO:0007669"/>
    <property type="project" value="TreeGrafter"/>
</dbReference>
<keyword evidence="14" id="KW-1185">Reference proteome</keyword>
<dbReference type="GO" id="GO:0042761">
    <property type="term" value="P:very long-chain fatty acid biosynthetic process"/>
    <property type="evidence" value="ECO:0007669"/>
    <property type="project" value="TreeGrafter"/>
</dbReference>
<evidence type="ECO:0000256" key="8">
    <source>
        <dbReference type="ARBA" id="ARBA00023098"/>
    </source>
</evidence>
<evidence type="ECO:0000256" key="12">
    <source>
        <dbReference type="RuleBase" id="RU361115"/>
    </source>
</evidence>
<dbReference type="AlphaFoldDB" id="A0A367L191"/>
<evidence type="ECO:0000256" key="7">
    <source>
        <dbReference type="ARBA" id="ARBA00022989"/>
    </source>
</evidence>
<evidence type="ECO:0000313" key="13">
    <source>
        <dbReference type="EMBL" id="RCI08167.1"/>
    </source>
</evidence>
<evidence type="ECO:0000256" key="6">
    <source>
        <dbReference type="ARBA" id="ARBA00022832"/>
    </source>
</evidence>
<evidence type="ECO:0000256" key="3">
    <source>
        <dbReference type="ARBA" id="ARBA00022516"/>
    </source>
</evidence>
<feature type="transmembrane region" description="Helical" evidence="12">
    <location>
        <begin position="226"/>
        <end position="243"/>
    </location>
</feature>
<evidence type="ECO:0000256" key="10">
    <source>
        <dbReference type="ARBA" id="ARBA00023160"/>
    </source>
</evidence>
<comment type="catalytic activity">
    <reaction evidence="12">
        <text>an acyl-CoA + malonyl-CoA + H(+) = a 3-oxoacyl-CoA + CO2 + CoA</text>
        <dbReference type="Rhea" id="RHEA:50252"/>
        <dbReference type="ChEBI" id="CHEBI:15378"/>
        <dbReference type="ChEBI" id="CHEBI:16526"/>
        <dbReference type="ChEBI" id="CHEBI:57287"/>
        <dbReference type="ChEBI" id="CHEBI:57384"/>
        <dbReference type="ChEBI" id="CHEBI:58342"/>
        <dbReference type="ChEBI" id="CHEBI:90726"/>
    </reaction>
    <physiologicalReaction direction="left-to-right" evidence="12">
        <dbReference type="Rhea" id="RHEA:50253"/>
    </physiologicalReaction>
</comment>
<dbReference type="OrthoDB" id="434092at2759"/>
<dbReference type="Proteomes" id="UP000253664">
    <property type="component" value="Unassembled WGS sequence"/>
</dbReference>
<dbReference type="GO" id="GO:0005789">
    <property type="term" value="C:endoplasmic reticulum membrane"/>
    <property type="evidence" value="ECO:0007669"/>
    <property type="project" value="TreeGrafter"/>
</dbReference>
<comment type="catalytic activity">
    <reaction evidence="11">
        <text>a very-long-chain acyl-CoA + malonyl-CoA + H(+) = a very-long-chain 3-oxoacyl-CoA + CO2 + CoA</text>
        <dbReference type="Rhea" id="RHEA:32727"/>
        <dbReference type="ChEBI" id="CHEBI:15378"/>
        <dbReference type="ChEBI" id="CHEBI:16526"/>
        <dbReference type="ChEBI" id="CHEBI:57287"/>
        <dbReference type="ChEBI" id="CHEBI:57384"/>
        <dbReference type="ChEBI" id="CHEBI:90725"/>
        <dbReference type="ChEBI" id="CHEBI:90736"/>
        <dbReference type="EC" id="2.3.1.199"/>
    </reaction>
</comment>
<dbReference type="EMBL" id="LKCN02000021">
    <property type="protein sequence ID" value="RCI08167.1"/>
    <property type="molecule type" value="Genomic_DNA"/>
</dbReference>
<name>A0A367L191_9HYPO</name>
<dbReference type="Pfam" id="PF01151">
    <property type="entry name" value="ELO"/>
    <property type="match status" value="1"/>
</dbReference>
<reference evidence="13 14" key="1">
    <citation type="journal article" date="2015" name="BMC Genomics">
        <title>Insights from the genome of Ophiocordyceps polyrhachis-furcata to pathogenicity and host specificity in insect fungi.</title>
        <authorList>
            <person name="Wichadakul D."/>
            <person name="Kobmoo N."/>
            <person name="Ingsriswang S."/>
            <person name="Tangphatsornruang S."/>
            <person name="Chantasingh D."/>
            <person name="Luangsa-ard J.J."/>
            <person name="Eurwilaichitr L."/>
        </authorList>
    </citation>
    <scope>NUCLEOTIDE SEQUENCE [LARGE SCALE GENOMIC DNA]</scope>
    <source>
        <strain evidence="13 14">BCC 54312</strain>
    </source>
</reference>
<keyword evidence="7 12" id="KW-1133">Transmembrane helix</keyword>
<dbReference type="GO" id="GO:0009922">
    <property type="term" value="F:fatty acid elongase activity"/>
    <property type="evidence" value="ECO:0007669"/>
    <property type="project" value="UniProtKB-EC"/>
</dbReference>
<keyword evidence="8 12" id="KW-0443">Lipid metabolism</keyword>
<evidence type="ECO:0000313" key="14">
    <source>
        <dbReference type="Proteomes" id="UP000253664"/>
    </source>
</evidence>
<dbReference type="InterPro" id="IPR002076">
    <property type="entry name" value="ELO_fam"/>
</dbReference>
<organism evidence="13 14">
    <name type="scientific">Ophiocordyceps polyrhachis-furcata BCC 54312</name>
    <dbReference type="NCBI Taxonomy" id="1330021"/>
    <lineage>
        <taxon>Eukaryota</taxon>
        <taxon>Fungi</taxon>
        <taxon>Dikarya</taxon>
        <taxon>Ascomycota</taxon>
        <taxon>Pezizomycotina</taxon>
        <taxon>Sordariomycetes</taxon>
        <taxon>Hypocreomycetidae</taxon>
        <taxon>Hypocreales</taxon>
        <taxon>Ophiocordycipitaceae</taxon>
        <taxon>Ophiocordyceps</taxon>
    </lineage>
</organism>
<evidence type="ECO:0000256" key="5">
    <source>
        <dbReference type="ARBA" id="ARBA00022692"/>
    </source>
</evidence>
<keyword evidence="10 12" id="KW-0275">Fatty acid biosynthesis</keyword>